<keyword evidence="3" id="KW-1185">Reference proteome</keyword>
<dbReference type="EMBL" id="BAAACI010000011">
    <property type="protein sequence ID" value="GAA0779224.1"/>
    <property type="molecule type" value="Genomic_DNA"/>
</dbReference>
<evidence type="ECO:0008006" key="4">
    <source>
        <dbReference type="Google" id="ProtNLM"/>
    </source>
</evidence>
<dbReference type="Proteomes" id="UP001501047">
    <property type="component" value="Unassembled WGS sequence"/>
</dbReference>
<reference evidence="3" key="1">
    <citation type="journal article" date="2019" name="Int. J. Syst. Evol. Microbiol.">
        <title>The Global Catalogue of Microorganisms (GCM) 10K type strain sequencing project: providing services to taxonomists for standard genome sequencing and annotation.</title>
        <authorList>
            <consortium name="The Broad Institute Genomics Platform"/>
            <consortium name="The Broad Institute Genome Sequencing Center for Infectious Disease"/>
            <person name="Wu L."/>
            <person name="Ma J."/>
        </authorList>
    </citation>
    <scope>NUCLEOTIDE SEQUENCE [LARGE SCALE GENOMIC DNA]</scope>
    <source>
        <strain evidence="3">JCM 1417</strain>
    </source>
</reference>
<proteinExistence type="predicted"/>
<evidence type="ECO:0000256" key="1">
    <source>
        <dbReference type="SAM" id="Phobius"/>
    </source>
</evidence>
<protein>
    <recommendedName>
        <fullName evidence="4">Mpv17 / PMP22 family protein</fullName>
    </recommendedName>
</protein>
<keyword evidence="1" id="KW-0472">Membrane</keyword>
<feature type="transmembrane region" description="Helical" evidence="1">
    <location>
        <begin position="190"/>
        <end position="209"/>
    </location>
</feature>
<organism evidence="2 3">
    <name type="scientific">Clostridium subterminale</name>
    <dbReference type="NCBI Taxonomy" id="1550"/>
    <lineage>
        <taxon>Bacteria</taxon>
        <taxon>Bacillati</taxon>
        <taxon>Bacillota</taxon>
        <taxon>Clostridia</taxon>
        <taxon>Eubacteriales</taxon>
        <taxon>Clostridiaceae</taxon>
        <taxon>Clostridium</taxon>
    </lineage>
</organism>
<keyword evidence="1" id="KW-0812">Transmembrane</keyword>
<feature type="transmembrane region" description="Helical" evidence="1">
    <location>
        <begin position="160"/>
        <end position="178"/>
    </location>
</feature>
<sequence>MKLGDYLWGGLLLLWAMVLVVPSTREVFMVMTQAYPYISGFLKFFVLATMGDILGARILHGQWKKTKGLIFKAIIWGIIGMMITLAFTLYSEGVLSAQSMGRLPFQDSKLGHAFLTSTMMNITFAPFMFLFHKFSDLYIDAKYRGMKKVTINELIEEVDFNMLIGFSMLKTIPFFWIPCHTVVFLMPPQYRVIASAFLSIALGLMMAIAKKSKGIALKEQEVLGQ</sequence>
<evidence type="ECO:0000313" key="2">
    <source>
        <dbReference type="EMBL" id="GAA0779224.1"/>
    </source>
</evidence>
<feature type="transmembrane region" description="Helical" evidence="1">
    <location>
        <begin position="69"/>
        <end position="90"/>
    </location>
</feature>
<comment type="caution">
    <text evidence="2">The sequence shown here is derived from an EMBL/GenBank/DDBJ whole genome shotgun (WGS) entry which is preliminary data.</text>
</comment>
<keyword evidence="1" id="KW-1133">Transmembrane helix</keyword>
<dbReference type="RefSeq" id="WP_343828068.1">
    <property type="nucleotide sequence ID" value="NZ_BAAACI010000011.1"/>
</dbReference>
<accession>A0ABP3W7H3</accession>
<feature type="transmembrane region" description="Helical" evidence="1">
    <location>
        <begin position="110"/>
        <end position="139"/>
    </location>
</feature>
<gene>
    <name evidence="2" type="ORF">GCM10008908_37460</name>
</gene>
<name>A0ABP3W7H3_CLOSU</name>
<evidence type="ECO:0000313" key="3">
    <source>
        <dbReference type="Proteomes" id="UP001501047"/>
    </source>
</evidence>
<feature type="transmembrane region" description="Helical" evidence="1">
    <location>
        <begin position="35"/>
        <end position="57"/>
    </location>
</feature>